<dbReference type="Proteomes" id="UP001198565">
    <property type="component" value="Unassembled WGS sequence"/>
</dbReference>
<keyword evidence="2" id="KW-1185">Reference proteome</keyword>
<dbReference type="Gene3D" id="2.60.40.3670">
    <property type="match status" value="1"/>
</dbReference>
<dbReference type="EMBL" id="JAINVZ010000010">
    <property type="protein sequence ID" value="MBY8886512.1"/>
    <property type="molecule type" value="Genomic_DNA"/>
</dbReference>
<reference evidence="1 2" key="1">
    <citation type="submission" date="2021-08" db="EMBL/GenBank/DDBJ databases">
        <title>Streptomyces sp. PTM05 isolated from lichen.</title>
        <authorList>
            <person name="Somphong A."/>
            <person name="Phongsopitanun W."/>
            <person name="Tanasupawat S."/>
        </authorList>
    </citation>
    <scope>NUCLEOTIDE SEQUENCE [LARGE SCALE GENOMIC DNA]</scope>
    <source>
        <strain evidence="1 2">Ptm05</strain>
    </source>
</reference>
<protein>
    <submittedName>
        <fullName evidence="1">Uncharacterized protein</fullName>
    </submittedName>
</protein>
<comment type="caution">
    <text evidence="1">The sequence shown here is derived from an EMBL/GenBank/DDBJ whole genome shotgun (WGS) entry which is preliminary data.</text>
</comment>
<gene>
    <name evidence="1" type="ORF">K7472_16800</name>
</gene>
<proteinExistence type="predicted"/>
<sequence>MNGLFDAGTPRFTAEVQRYAYVPEGGGDVHAVVTVTSRDDEGGTGVPGGGAGLAGLMLRLWTPRGARVRWLRQVAPVAEDLTGRREETGPRTGDYPVGRWDRRARAYDLQVRVPPVGAGQEMLAARLSLLRPSPDRDEPPQVLCQALVRAVWAGTRPEADRTAKLLATVDGRGDEGRAADGTVRLRREVADTGRPAPQTRSVVTVRVRK</sequence>
<evidence type="ECO:0000313" key="1">
    <source>
        <dbReference type="EMBL" id="MBY8886512.1"/>
    </source>
</evidence>
<name>A0ABS7QTI6_9ACTN</name>
<organism evidence="1 2">
    <name type="scientific">Streptantibioticus parmotrematis</name>
    <dbReference type="NCBI Taxonomy" id="2873249"/>
    <lineage>
        <taxon>Bacteria</taxon>
        <taxon>Bacillati</taxon>
        <taxon>Actinomycetota</taxon>
        <taxon>Actinomycetes</taxon>
        <taxon>Kitasatosporales</taxon>
        <taxon>Streptomycetaceae</taxon>
        <taxon>Streptantibioticus</taxon>
    </lineage>
</organism>
<dbReference type="RefSeq" id="WP_222978766.1">
    <property type="nucleotide sequence ID" value="NZ_JAINVZ010000010.1"/>
</dbReference>
<evidence type="ECO:0000313" key="2">
    <source>
        <dbReference type="Proteomes" id="UP001198565"/>
    </source>
</evidence>
<accession>A0ABS7QTI6</accession>